<keyword evidence="4" id="KW-0963">Cytoplasm</keyword>
<dbReference type="InterPro" id="IPR027408">
    <property type="entry name" value="PNPase/RNase_PH_dom_sf"/>
</dbReference>
<dbReference type="InterPro" id="IPR020568">
    <property type="entry name" value="Ribosomal_Su5_D2-typ_SF"/>
</dbReference>
<dbReference type="GO" id="GO:0071035">
    <property type="term" value="P:nuclear polyadenylation-dependent rRNA catabolic process"/>
    <property type="evidence" value="ECO:0007669"/>
    <property type="project" value="TreeGrafter"/>
</dbReference>
<reference evidence="6" key="1">
    <citation type="journal article" date="2023" name="Mol. Plant Microbe Interact.">
        <title>Elucidating the Obligate Nature and Biological Capacity of an Invasive Fungal Corn Pathogen.</title>
        <authorList>
            <person name="MacCready J.S."/>
            <person name="Roggenkamp E.M."/>
            <person name="Gdanetz K."/>
            <person name="Chilvers M.I."/>
        </authorList>
    </citation>
    <scope>NUCLEOTIDE SEQUENCE</scope>
    <source>
        <strain evidence="6">PM02</strain>
    </source>
</reference>
<comment type="caution">
    <text evidence="6">The sequence shown here is derived from an EMBL/GenBank/DDBJ whole genome shotgun (WGS) entry which is preliminary data.</text>
</comment>
<evidence type="ECO:0000256" key="3">
    <source>
        <dbReference type="ARBA" id="ARBA00006678"/>
    </source>
</evidence>
<comment type="similarity">
    <text evidence="3">Belongs to the RNase PH family.</text>
</comment>
<accession>A0AAD9I4D9</accession>
<dbReference type="GO" id="GO:0034476">
    <property type="term" value="P:U5 snRNA 3'-end processing"/>
    <property type="evidence" value="ECO:0007669"/>
    <property type="project" value="TreeGrafter"/>
</dbReference>
<dbReference type="Proteomes" id="UP001217918">
    <property type="component" value="Unassembled WGS sequence"/>
</dbReference>
<dbReference type="Pfam" id="PF01138">
    <property type="entry name" value="RNase_PH"/>
    <property type="match status" value="1"/>
</dbReference>
<protein>
    <recommendedName>
        <fullName evidence="5">Exoribonuclease phosphorolytic domain-containing protein</fullName>
    </recommendedName>
</protein>
<dbReference type="Gene3D" id="3.30.230.70">
    <property type="entry name" value="GHMP Kinase, N-terminal domain"/>
    <property type="match status" value="1"/>
</dbReference>
<dbReference type="GO" id="GO:0071038">
    <property type="term" value="P:TRAMP-dependent tRNA surveillance pathway"/>
    <property type="evidence" value="ECO:0007669"/>
    <property type="project" value="TreeGrafter"/>
</dbReference>
<dbReference type="InterPro" id="IPR050590">
    <property type="entry name" value="Exosome_comp_Rrp42_subfam"/>
</dbReference>
<dbReference type="InterPro" id="IPR001247">
    <property type="entry name" value="ExoRNase_PH_dom1"/>
</dbReference>
<organism evidence="6 7">
    <name type="scientific">Phyllachora maydis</name>
    <dbReference type="NCBI Taxonomy" id="1825666"/>
    <lineage>
        <taxon>Eukaryota</taxon>
        <taxon>Fungi</taxon>
        <taxon>Dikarya</taxon>
        <taxon>Ascomycota</taxon>
        <taxon>Pezizomycotina</taxon>
        <taxon>Sordariomycetes</taxon>
        <taxon>Sordariomycetidae</taxon>
        <taxon>Phyllachorales</taxon>
        <taxon>Phyllachoraceae</taxon>
        <taxon>Phyllachora</taxon>
    </lineage>
</organism>
<evidence type="ECO:0000256" key="1">
    <source>
        <dbReference type="ARBA" id="ARBA00004123"/>
    </source>
</evidence>
<dbReference type="EMBL" id="JAQQPM010000003">
    <property type="protein sequence ID" value="KAK2070374.1"/>
    <property type="molecule type" value="Genomic_DNA"/>
</dbReference>
<dbReference type="GO" id="GO:0071028">
    <property type="term" value="P:nuclear mRNA surveillance"/>
    <property type="evidence" value="ECO:0007669"/>
    <property type="project" value="TreeGrafter"/>
</dbReference>
<gene>
    <name evidence="6" type="ORF">P8C59_004872</name>
</gene>
<keyword evidence="7" id="KW-1185">Reference proteome</keyword>
<dbReference type="GO" id="GO:0034475">
    <property type="term" value="P:U4 snRNA 3'-end processing"/>
    <property type="evidence" value="ECO:0007669"/>
    <property type="project" value="TreeGrafter"/>
</dbReference>
<name>A0AAD9I4D9_9PEZI</name>
<sequence length="132" mass="14495">MPRDAEASLNEKQFILKALGENLRLDGRGFEDYRPLDLIFGEEYGVANVFLGKTRVLAKASAEVTVPYSDRPLDGIFTIATELSPMTAPSFEELWIPSPCAWLPGKNAGPFESMFTYFPTMAISSTLPASPS</sequence>
<dbReference type="PANTHER" id="PTHR11097">
    <property type="entry name" value="EXOSOME COMPLEX EXONUCLEASE RIBOSOMAL RNA PROCESSING PROTEIN"/>
    <property type="match status" value="1"/>
</dbReference>
<feature type="domain" description="Exoribonuclease phosphorolytic" evidence="5">
    <location>
        <begin position="33"/>
        <end position="96"/>
    </location>
</feature>
<evidence type="ECO:0000256" key="4">
    <source>
        <dbReference type="ARBA" id="ARBA00022490"/>
    </source>
</evidence>
<evidence type="ECO:0000313" key="7">
    <source>
        <dbReference type="Proteomes" id="UP001217918"/>
    </source>
</evidence>
<dbReference type="GO" id="GO:0035925">
    <property type="term" value="F:mRNA 3'-UTR AU-rich region binding"/>
    <property type="evidence" value="ECO:0007669"/>
    <property type="project" value="TreeGrafter"/>
</dbReference>
<dbReference type="PANTHER" id="PTHR11097:SF14">
    <property type="entry name" value="EXOSOME COMPLEX COMPONENT RRP45"/>
    <property type="match status" value="1"/>
</dbReference>
<dbReference type="GO" id="GO:0034473">
    <property type="term" value="P:U1 snRNA 3'-end processing"/>
    <property type="evidence" value="ECO:0007669"/>
    <property type="project" value="TreeGrafter"/>
</dbReference>
<comment type="subcellular location">
    <subcellularLocation>
        <location evidence="2">Cytoplasm</location>
    </subcellularLocation>
    <subcellularLocation>
        <location evidence="1">Nucleus</location>
    </subcellularLocation>
</comment>
<dbReference type="GO" id="GO:0000177">
    <property type="term" value="C:cytoplasmic exosome (RNase complex)"/>
    <property type="evidence" value="ECO:0007669"/>
    <property type="project" value="TreeGrafter"/>
</dbReference>
<dbReference type="AlphaFoldDB" id="A0AAD9I4D9"/>
<dbReference type="SUPFAM" id="SSF54211">
    <property type="entry name" value="Ribosomal protein S5 domain 2-like"/>
    <property type="match status" value="1"/>
</dbReference>
<evidence type="ECO:0000259" key="5">
    <source>
        <dbReference type="Pfam" id="PF01138"/>
    </source>
</evidence>
<dbReference type="GO" id="GO:0000467">
    <property type="term" value="P:exonucleolytic trimming to generate mature 3'-end of 5.8S rRNA from tricistronic rRNA transcript (SSU-rRNA, 5.8S rRNA, LSU-rRNA)"/>
    <property type="evidence" value="ECO:0007669"/>
    <property type="project" value="TreeGrafter"/>
</dbReference>
<dbReference type="GO" id="GO:0000176">
    <property type="term" value="C:nuclear exosome (RNase complex)"/>
    <property type="evidence" value="ECO:0007669"/>
    <property type="project" value="TreeGrafter"/>
</dbReference>
<evidence type="ECO:0000313" key="6">
    <source>
        <dbReference type="EMBL" id="KAK2070374.1"/>
    </source>
</evidence>
<proteinExistence type="inferred from homology"/>
<evidence type="ECO:0000256" key="2">
    <source>
        <dbReference type="ARBA" id="ARBA00004496"/>
    </source>
</evidence>
<dbReference type="GO" id="GO:0016075">
    <property type="term" value="P:rRNA catabolic process"/>
    <property type="evidence" value="ECO:0007669"/>
    <property type="project" value="TreeGrafter"/>
</dbReference>